<sequence length="511" mass="55895">MRRRALLAALATTTVAGCASTTDDATTDATTTDGTTADGTVTDGASSVDGTTTDDDGGGPEPPESMEAFVELDVAPETWCLTHHWTRTDDGGRFSVSFAGTATASSPATLRAWLVNDSDYEQPFDLATFPAFGRTESDVPHELGRPRERLGSNWERRRFLVPTTNHPAFEDPPSVERADDGRWTATRMDDWRLGVRRLEPGEFAFGEYHVVGHPDRTEAFPRRGVYEFDGHDFGFALATWETGRPGRVEPSAFEGRSVPAMPGDGTPTWYHEADATTPVVVEPDVEQGRLPVQVRFVAANRSRETAQCGHWNLFKLDGGEWFHVAPLYHTADCRALAPGTGKQYVLNAYHGEALPDPEYYGPGGSVGWLGGGTYGLVAGYGPDGGDGAALVELVGPDRTVVPTDDASATVDGDVVRVSTEPPDADFERSERVTATLERVDAASDGTRYLPEQVMRRYYRALRNTLAFVDDADRVVLDTTDRWPERVTGYEATATTFRFEGDAYEFTWQKQT</sequence>
<dbReference type="PROSITE" id="PS51257">
    <property type="entry name" value="PROKAR_LIPOPROTEIN"/>
    <property type="match status" value="1"/>
</dbReference>
<comment type="caution">
    <text evidence="2">The sequence shown here is derived from an EMBL/GenBank/DDBJ whole genome shotgun (WGS) entry which is preliminary data.</text>
</comment>
<gene>
    <name evidence="2" type="ORF">ACFQGB_17385</name>
</gene>
<dbReference type="RefSeq" id="WP_336351578.1">
    <property type="nucleotide sequence ID" value="NZ_JAZAQL010000003.1"/>
</dbReference>
<evidence type="ECO:0000256" key="1">
    <source>
        <dbReference type="SAM" id="MobiDB-lite"/>
    </source>
</evidence>
<reference evidence="2 3" key="1">
    <citation type="journal article" date="2019" name="Int. J. Syst. Evol. Microbiol.">
        <title>The Global Catalogue of Microorganisms (GCM) 10K type strain sequencing project: providing services to taxonomists for standard genome sequencing and annotation.</title>
        <authorList>
            <consortium name="The Broad Institute Genomics Platform"/>
            <consortium name="The Broad Institute Genome Sequencing Center for Infectious Disease"/>
            <person name="Wu L."/>
            <person name="Ma J."/>
        </authorList>
    </citation>
    <scope>NUCLEOTIDE SEQUENCE [LARGE SCALE GENOMIC DNA]</scope>
    <source>
        <strain evidence="2 3">GX26</strain>
    </source>
</reference>
<dbReference type="AlphaFoldDB" id="A0ABD5VKS9"/>
<evidence type="ECO:0000313" key="2">
    <source>
        <dbReference type="EMBL" id="MFC6954641.1"/>
    </source>
</evidence>
<accession>A0ABD5VKS9</accession>
<feature type="compositionally biased region" description="Low complexity" evidence="1">
    <location>
        <begin position="21"/>
        <end position="51"/>
    </location>
</feature>
<proteinExistence type="predicted"/>
<organism evidence="2 3">
    <name type="scientific">Halorubellus litoreus</name>
    <dbReference type="NCBI Taxonomy" id="755308"/>
    <lineage>
        <taxon>Archaea</taxon>
        <taxon>Methanobacteriati</taxon>
        <taxon>Methanobacteriota</taxon>
        <taxon>Stenosarchaea group</taxon>
        <taxon>Halobacteria</taxon>
        <taxon>Halobacteriales</taxon>
        <taxon>Halorubellaceae</taxon>
        <taxon>Halorubellus</taxon>
    </lineage>
</organism>
<evidence type="ECO:0000313" key="3">
    <source>
        <dbReference type="Proteomes" id="UP001596395"/>
    </source>
</evidence>
<evidence type="ECO:0008006" key="4">
    <source>
        <dbReference type="Google" id="ProtNLM"/>
    </source>
</evidence>
<dbReference type="Proteomes" id="UP001596395">
    <property type="component" value="Unassembled WGS sequence"/>
</dbReference>
<name>A0ABD5VKS9_9EURY</name>
<keyword evidence="3" id="KW-1185">Reference proteome</keyword>
<dbReference type="EMBL" id="JBHSXN010000003">
    <property type="protein sequence ID" value="MFC6954641.1"/>
    <property type="molecule type" value="Genomic_DNA"/>
</dbReference>
<feature type="region of interest" description="Disordered" evidence="1">
    <location>
        <begin position="21"/>
        <end position="65"/>
    </location>
</feature>
<protein>
    <recommendedName>
        <fullName evidence="4">Lipoprotein</fullName>
    </recommendedName>
</protein>